<evidence type="ECO:0000313" key="2">
    <source>
        <dbReference type="EMBL" id="MBC8543301.1"/>
    </source>
</evidence>
<feature type="transmembrane region" description="Helical" evidence="1">
    <location>
        <begin position="169"/>
        <end position="187"/>
    </location>
</feature>
<dbReference type="Proteomes" id="UP000657006">
    <property type="component" value="Unassembled WGS sequence"/>
</dbReference>
<feature type="transmembrane region" description="Helical" evidence="1">
    <location>
        <begin position="75"/>
        <end position="92"/>
    </location>
</feature>
<proteinExistence type="predicted"/>
<keyword evidence="1" id="KW-0472">Membrane</keyword>
<comment type="caution">
    <text evidence="2">The sequence shown here is derived from an EMBL/GenBank/DDBJ whole genome shotgun (WGS) entry which is preliminary data.</text>
</comment>
<gene>
    <name evidence="2" type="ORF">H8730_07065</name>
</gene>
<name>A0A926DRL2_9FIRM</name>
<dbReference type="RefSeq" id="WP_177719575.1">
    <property type="nucleotide sequence ID" value="NZ_JACRSQ010000008.1"/>
</dbReference>
<protein>
    <submittedName>
        <fullName evidence="2">Uncharacterized protein</fullName>
    </submittedName>
</protein>
<dbReference type="AlphaFoldDB" id="A0A926DRL2"/>
<keyword evidence="3" id="KW-1185">Reference proteome</keyword>
<reference evidence="2" key="1">
    <citation type="submission" date="2020-08" db="EMBL/GenBank/DDBJ databases">
        <title>Genome public.</title>
        <authorList>
            <person name="Liu C."/>
            <person name="Sun Q."/>
        </authorList>
    </citation>
    <scope>NUCLEOTIDE SEQUENCE</scope>
    <source>
        <strain evidence="2">NSJ-32</strain>
    </source>
</reference>
<feature type="transmembrane region" description="Helical" evidence="1">
    <location>
        <begin position="6"/>
        <end position="35"/>
    </location>
</feature>
<dbReference type="EMBL" id="JACRSQ010000008">
    <property type="protein sequence ID" value="MBC8543301.1"/>
    <property type="molecule type" value="Genomic_DNA"/>
</dbReference>
<feature type="transmembrane region" description="Helical" evidence="1">
    <location>
        <begin position="202"/>
        <end position="220"/>
    </location>
</feature>
<accession>A0A926DRL2</accession>
<organism evidence="2 3">
    <name type="scientific">Bianquea renquensis</name>
    <dbReference type="NCBI Taxonomy" id="2763661"/>
    <lineage>
        <taxon>Bacteria</taxon>
        <taxon>Bacillati</taxon>
        <taxon>Bacillota</taxon>
        <taxon>Clostridia</taxon>
        <taxon>Eubacteriales</taxon>
        <taxon>Bianqueaceae</taxon>
        <taxon>Bianquea</taxon>
    </lineage>
</organism>
<sequence length="292" mass="31938">MDLSQILYLCLHGAAKNCLNPIFWIAVLVCWQLYRKNGASAAFARRITLYSALEGVVAGLVAVSVMVVLGLSIQPGIYLILLFPVALLLSLIHPRFLCFSYSAALITAVSRILHPWLNLQADAAGLMAVIAVLHFMEAILVLVGGDRQKQAILAETDLGLRPGWSMNRYWPVSLGLLLVTASGMKAARMPEWWPLLAGGESLIYGLLPMTAMLGYSNLAVKHSPRMKCLRSGGKLVAYGGILLLLSLWQNGNSIREGVGLLFQVLGHEWILQSEERAEKNLAAPLLKRIQGR</sequence>
<evidence type="ECO:0000313" key="3">
    <source>
        <dbReference type="Proteomes" id="UP000657006"/>
    </source>
</evidence>
<feature type="transmembrane region" description="Helical" evidence="1">
    <location>
        <begin position="99"/>
        <end position="117"/>
    </location>
</feature>
<feature type="transmembrane region" description="Helical" evidence="1">
    <location>
        <begin position="123"/>
        <end position="143"/>
    </location>
</feature>
<evidence type="ECO:0000256" key="1">
    <source>
        <dbReference type="SAM" id="Phobius"/>
    </source>
</evidence>
<feature type="transmembrane region" description="Helical" evidence="1">
    <location>
        <begin position="47"/>
        <end position="69"/>
    </location>
</feature>
<keyword evidence="1" id="KW-1133">Transmembrane helix</keyword>
<keyword evidence="1" id="KW-0812">Transmembrane</keyword>